<dbReference type="InterPro" id="IPR029058">
    <property type="entry name" value="AB_hydrolase_fold"/>
</dbReference>
<dbReference type="PANTHER" id="PTHR16138:SF7">
    <property type="entry name" value="PALMITOYL-PROTEIN THIOESTERASE ABHD10, MITOCHONDRIAL"/>
    <property type="match status" value="1"/>
</dbReference>
<feature type="domain" description="AB hydrolase-1" evidence="12">
    <location>
        <begin position="57"/>
        <end position="246"/>
    </location>
</feature>
<dbReference type="GO" id="GO:0102390">
    <property type="term" value="F:mycophenolic acid acyl-glucuronide esterase activity"/>
    <property type="evidence" value="ECO:0007669"/>
    <property type="project" value="UniProtKB-EC"/>
</dbReference>
<evidence type="ECO:0000256" key="7">
    <source>
        <dbReference type="ARBA" id="ARBA00042645"/>
    </source>
</evidence>
<dbReference type="Gene3D" id="3.40.50.1820">
    <property type="entry name" value="alpha/beta hydrolase"/>
    <property type="match status" value="1"/>
</dbReference>
<comment type="catalytic activity">
    <reaction evidence="11">
        <text>mycophenolic acid O-acyl-beta-D-glucuronide + H2O = mycophenolate + D-glucuronate + H(+)</text>
        <dbReference type="Rhea" id="RHEA:34179"/>
        <dbReference type="ChEBI" id="CHEBI:15377"/>
        <dbReference type="ChEBI" id="CHEBI:15378"/>
        <dbReference type="ChEBI" id="CHEBI:58720"/>
        <dbReference type="ChEBI" id="CHEBI:62932"/>
        <dbReference type="ChEBI" id="CHEBI:66982"/>
        <dbReference type="EC" id="3.1.1.93"/>
    </reaction>
    <physiologicalReaction direction="left-to-right" evidence="11">
        <dbReference type="Rhea" id="RHEA:34180"/>
    </physiologicalReaction>
</comment>
<evidence type="ECO:0000256" key="8">
    <source>
        <dbReference type="ARBA" id="ARBA00042704"/>
    </source>
</evidence>
<evidence type="ECO:0000256" key="6">
    <source>
        <dbReference type="ARBA" id="ARBA00041520"/>
    </source>
</evidence>
<dbReference type="Pfam" id="PF12697">
    <property type="entry name" value="Abhydrolase_6"/>
    <property type="match status" value="1"/>
</dbReference>
<comment type="function">
    <text evidence="9">Acts as an acyl-protein thioesterase that hydrolyzes fatty acids from acylated residues in proteins. Regulates the mitochondrial S-depalmitoylation of the nucleophilic active site residue of peroxiredoxin-5/PRDX5, a key antioxidant protein, therefore modulating mitochondrial antioxidant ability. Also catalyzes the deglucuronidation of mycophenolic acid acyl-glucuronide, an active metabolite of the immunosuppressant drug mycophenolate.</text>
</comment>
<dbReference type="GO" id="GO:0008474">
    <property type="term" value="F:palmitoyl-(protein) hydrolase activity"/>
    <property type="evidence" value="ECO:0007669"/>
    <property type="project" value="UniProtKB-EC"/>
</dbReference>
<proteinExistence type="predicted"/>
<evidence type="ECO:0000259" key="12">
    <source>
        <dbReference type="Pfam" id="PF12697"/>
    </source>
</evidence>
<evidence type="ECO:0000313" key="14">
    <source>
        <dbReference type="Proteomes" id="UP000316781"/>
    </source>
</evidence>
<evidence type="ECO:0000256" key="5">
    <source>
        <dbReference type="ARBA" id="ARBA00039314"/>
    </source>
</evidence>
<dbReference type="Proteomes" id="UP000316781">
    <property type="component" value="Unassembled WGS sequence"/>
</dbReference>
<dbReference type="AlphaFoldDB" id="A0A549SNX6"/>
<organism evidence="13 14">
    <name type="scientific">Methylosinus sporium</name>
    <dbReference type="NCBI Taxonomy" id="428"/>
    <lineage>
        <taxon>Bacteria</taxon>
        <taxon>Pseudomonadati</taxon>
        <taxon>Pseudomonadota</taxon>
        <taxon>Alphaproteobacteria</taxon>
        <taxon>Hyphomicrobiales</taxon>
        <taxon>Methylocystaceae</taxon>
        <taxon>Methylosinus</taxon>
    </lineage>
</organism>
<evidence type="ECO:0000256" key="1">
    <source>
        <dbReference type="ARBA" id="ARBA00012423"/>
    </source>
</evidence>
<dbReference type="InterPro" id="IPR000073">
    <property type="entry name" value="AB_hydrolase_1"/>
</dbReference>
<comment type="caution">
    <text evidence="13">The sequence shown here is derived from an EMBL/GenBank/DDBJ whole genome shotgun (WGS) entry which is preliminary data.</text>
</comment>
<evidence type="ECO:0000256" key="2">
    <source>
        <dbReference type="ARBA" id="ARBA00022801"/>
    </source>
</evidence>
<evidence type="ECO:0000256" key="9">
    <source>
        <dbReference type="ARBA" id="ARBA00046047"/>
    </source>
</evidence>
<accession>A0A549SNX6</accession>
<evidence type="ECO:0000313" key="13">
    <source>
        <dbReference type="EMBL" id="TRL31267.1"/>
    </source>
</evidence>
<evidence type="ECO:0000256" key="10">
    <source>
        <dbReference type="ARBA" id="ARBA00047409"/>
    </source>
</evidence>
<evidence type="ECO:0000256" key="3">
    <source>
        <dbReference type="ARBA" id="ARBA00022946"/>
    </source>
</evidence>
<dbReference type="EC" id="3.1.2.22" evidence="1"/>
<evidence type="ECO:0000256" key="4">
    <source>
        <dbReference type="ARBA" id="ARBA00039132"/>
    </source>
</evidence>
<reference evidence="13 14" key="1">
    <citation type="submission" date="2019-07" db="EMBL/GenBank/DDBJ databases">
        <title>Ln-dependent methylotrophs.</title>
        <authorList>
            <person name="Tani A."/>
        </authorList>
    </citation>
    <scope>NUCLEOTIDE SEQUENCE [LARGE SCALE GENOMIC DNA]</scope>
    <source>
        <strain evidence="13 14">SM89A</strain>
    </source>
</reference>
<evidence type="ECO:0000256" key="11">
    <source>
        <dbReference type="ARBA" id="ARBA00047972"/>
    </source>
</evidence>
<dbReference type="EC" id="3.1.1.93" evidence="4"/>
<protein>
    <recommendedName>
        <fullName evidence="5">Palmitoyl-protein thioesterase ABHD10, mitochondrial</fullName>
        <ecNumber evidence="4">3.1.1.93</ecNumber>
        <ecNumber evidence="1">3.1.2.22</ecNumber>
    </recommendedName>
    <alternativeName>
        <fullName evidence="7">Acyl-protein thioesterase ABHD10</fullName>
    </alternativeName>
    <alternativeName>
        <fullName evidence="8">Alpha/beta hydrolase domain-containing protein 10</fullName>
    </alternativeName>
    <alternativeName>
        <fullName evidence="6">Mycophenolic acid acyl-glucuronide esterase, mitochondrial</fullName>
    </alternativeName>
</protein>
<sequence length="264" mass="29114">MAVDGVEEGLSFIELALEGRAPWRIARRLRAAHGAGAERPGVMLLGGFKSDMLGSKAAHLDAWAEREGRAFLRFDYSGHGESSGRFEDGTIGDWLAQSLAVFDASTRGPQILVGSSMGGWLALLMARRLAEQGRRLHALVLIAPAVDFTQELVWNNADDDIRRAILEDGAWLRPSPYSPEPTPITRRLIEEGRAHLMLDDVIRVNAPVHILQGMRDEDVPYRHALRLMDCLASDPVVLTLVMEGDHRLSRSEDLAHLTATIEAL</sequence>
<keyword evidence="3" id="KW-0809">Transit peptide</keyword>
<comment type="catalytic activity">
    <reaction evidence="10">
        <text>S-hexadecanoyl-L-cysteinyl-[protein] + H2O = L-cysteinyl-[protein] + hexadecanoate + H(+)</text>
        <dbReference type="Rhea" id="RHEA:19233"/>
        <dbReference type="Rhea" id="RHEA-COMP:10131"/>
        <dbReference type="Rhea" id="RHEA-COMP:11032"/>
        <dbReference type="ChEBI" id="CHEBI:7896"/>
        <dbReference type="ChEBI" id="CHEBI:15377"/>
        <dbReference type="ChEBI" id="CHEBI:15378"/>
        <dbReference type="ChEBI" id="CHEBI:29950"/>
        <dbReference type="ChEBI" id="CHEBI:74151"/>
        <dbReference type="EC" id="3.1.2.22"/>
    </reaction>
    <physiologicalReaction direction="left-to-right" evidence="10">
        <dbReference type="Rhea" id="RHEA:19234"/>
    </physiologicalReaction>
</comment>
<dbReference type="EMBL" id="VJMF01000058">
    <property type="protein sequence ID" value="TRL31267.1"/>
    <property type="molecule type" value="Genomic_DNA"/>
</dbReference>
<keyword evidence="2 13" id="KW-0378">Hydrolase</keyword>
<gene>
    <name evidence="13" type="ORF">FM996_13995</name>
</gene>
<dbReference type="PANTHER" id="PTHR16138">
    <property type="entry name" value="MYCOPHENOLIC ACID ACYL-GLUCURONIDE ESTERASE, MITOCHONDRIAL"/>
    <property type="match status" value="1"/>
</dbReference>
<dbReference type="RefSeq" id="WP_142863525.1">
    <property type="nucleotide sequence ID" value="NZ_VJMF01000058.1"/>
</dbReference>
<name>A0A549SNX6_METSR</name>
<dbReference type="InterPro" id="IPR052382">
    <property type="entry name" value="ABHD10_acyl-thioesterase"/>
</dbReference>
<dbReference type="SUPFAM" id="SSF53474">
    <property type="entry name" value="alpha/beta-Hydrolases"/>
    <property type="match status" value="1"/>
</dbReference>